<dbReference type="GO" id="GO:0006457">
    <property type="term" value="P:protein folding"/>
    <property type="evidence" value="ECO:0007669"/>
    <property type="project" value="InterPro"/>
</dbReference>
<dbReference type="InParanoid" id="A7ARL1"/>
<dbReference type="GO" id="GO:0005759">
    <property type="term" value="C:mitochondrial matrix"/>
    <property type="evidence" value="ECO:0007669"/>
    <property type="project" value="UniProtKB-SubCell"/>
</dbReference>
<dbReference type="OMA" id="PHRHQAI"/>
<dbReference type="FunFam" id="2.30.22.10:FF:000001">
    <property type="entry name" value="Protein GrpE"/>
    <property type="match status" value="1"/>
</dbReference>
<reference evidence="12" key="3">
    <citation type="journal article" date="2021" name="Int. J. Parasitol.">
        <title>Comparative analysis of gene expression between Babesia bovis blood stages and kinetes allowed by improved genome annotation.</title>
        <authorList>
            <person name="Ueti M.W."/>
            <person name="Johnson W.C."/>
            <person name="Kappmeyer L.S."/>
            <person name="Herndon D.R."/>
            <person name="Mousel M.R."/>
            <person name="Reif K.E."/>
            <person name="Taus N.S."/>
            <person name="Ifeonu O.O."/>
            <person name="Silva J.C."/>
            <person name="Suarez C.E."/>
            <person name="Brayton K.A."/>
        </authorList>
    </citation>
    <scope>NUCLEOTIDE SEQUENCE [LARGE SCALE GENOMIC DNA]</scope>
</reference>
<reference evidence="12" key="2">
    <citation type="journal article" date="2020" name="Data Brief">
        <title>Transcriptome dataset of Babesia bovis life stages within vertebrate and invertebrate hosts.</title>
        <authorList>
            <person name="Ueti M.W."/>
            <person name="Johnson W.C."/>
            <person name="Kappmeyer L.S."/>
            <person name="Herndon D.R."/>
            <person name="Mousel M.R."/>
            <person name="Reif K.E."/>
            <person name="Taus N.S."/>
            <person name="Ifeonu O.O."/>
            <person name="Silva J.C."/>
            <person name="Suarez C.E."/>
            <person name="Brayton K.A."/>
        </authorList>
    </citation>
    <scope>NUCLEOTIDE SEQUENCE [LARGE SCALE GENOMIC DNA]</scope>
</reference>
<dbReference type="CDD" id="cd00446">
    <property type="entry name" value="GrpE"/>
    <property type="match status" value="1"/>
</dbReference>
<dbReference type="PANTHER" id="PTHR21237">
    <property type="entry name" value="GRPE PROTEIN"/>
    <property type="match status" value="1"/>
</dbReference>
<dbReference type="RefSeq" id="XP_001610748.1">
    <property type="nucleotide sequence ID" value="XM_001610698.1"/>
</dbReference>
<proteinExistence type="inferred from homology"/>
<evidence type="ECO:0000256" key="4">
    <source>
        <dbReference type="ARBA" id="ARBA00022490"/>
    </source>
</evidence>
<feature type="compositionally biased region" description="Acidic residues" evidence="10">
    <location>
        <begin position="74"/>
        <end position="94"/>
    </location>
</feature>
<dbReference type="VEuPathDB" id="PiroplasmaDB:BBOV_IV008260"/>
<evidence type="ECO:0000256" key="9">
    <source>
        <dbReference type="SAM" id="Coils"/>
    </source>
</evidence>
<protein>
    <recommendedName>
        <fullName evidence="7">GrpE protein homolog</fullName>
    </recommendedName>
</protein>
<dbReference type="PANTHER" id="PTHR21237:SF23">
    <property type="entry name" value="GRPE PROTEIN HOMOLOG, MITOCHONDRIAL"/>
    <property type="match status" value="1"/>
</dbReference>
<dbReference type="InterPro" id="IPR000740">
    <property type="entry name" value="GrpE"/>
</dbReference>
<feature type="region of interest" description="Disordered" evidence="10">
    <location>
        <begin position="67"/>
        <end position="94"/>
    </location>
</feature>
<dbReference type="Gene3D" id="2.30.22.10">
    <property type="entry name" value="Head domain of nucleotide exchange factor GrpE"/>
    <property type="match status" value="1"/>
</dbReference>
<comment type="function">
    <text evidence="7">Essential component of the PAM complex, a complex required for the translocation of transit peptide-containing proteins from the inner membrane into the mitochondrial matrix in an ATP-dependent manner.</text>
</comment>
<dbReference type="SUPFAM" id="SSF58014">
    <property type="entry name" value="Coiled-coil domain of nucleotide exchange factor GrpE"/>
    <property type="match status" value="1"/>
</dbReference>
<keyword evidence="6 7" id="KW-0143">Chaperone</keyword>
<reference evidence="11 12" key="1">
    <citation type="journal article" date="2007" name="PLoS Pathog.">
        <title>Genome sequence of Babesia bovis and comparative analysis of apicomplexan hemoprotozoa.</title>
        <authorList>
            <person name="Brayton K.A."/>
            <person name="Lau A.O.T."/>
            <person name="Herndon D.R."/>
            <person name="Hannick L."/>
            <person name="Kappmeyer L.S."/>
            <person name="Berens S.J."/>
            <person name="Bidwell S.L."/>
            <person name="Brown W.C."/>
            <person name="Crabtree J."/>
            <person name="Fadrosh D."/>
            <person name="Feldblum T."/>
            <person name="Forberger H.A."/>
            <person name="Haas B.J."/>
            <person name="Howell J.M."/>
            <person name="Khouri H."/>
            <person name="Koo H."/>
            <person name="Mann D.J."/>
            <person name="Norimine J."/>
            <person name="Paulsen I.T."/>
            <person name="Radune D."/>
            <person name="Ren Q."/>
            <person name="Smith R.K. Jr."/>
            <person name="Suarez C.E."/>
            <person name="White O."/>
            <person name="Wortman J.R."/>
            <person name="Knowles D.P. Jr."/>
            <person name="McElwain T.F."/>
            <person name="Nene V.M."/>
        </authorList>
    </citation>
    <scope>NUCLEOTIDE SEQUENCE [LARGE SCALE GENOMIC DNA]</scope>
    <source>
        <strain evidence="11">T2Bo</strain>
    </source>
</reference>
<evidence type="ECO:0000256" key="10">
    <source>
        <dbReference type="SAM" id="MobiDB-lite"/>
    </source>
</evidence>
<dbReference type="PRINTS" id="PR00773">
    <property type="entry name" value="GRPEPROTEIN"/>
</dbReference>
<dbReference type="AlphaFoldDB" id="A7ARL1"/>
<dbReference type="FunCoup" id="A7ARL1">
    <property type="interactions" value="258"/>
</dbReference>
<dbReference type="KEGG" id="bbo:BBOV_IV008260"/>
<evidence type="ECO:0000256" key="6">
    <source>
        <dbReference type="ARBA" id="ARBA00023186"/>
    </source>
</evidence>
<evidence type="ECO:0000256" key="8">
    <source>
        <dbReference type="RuleBase" id="RU004478"/>
    </source>
</evidence>
<dbReference type="GeneID" id="5478982"/>
<keyword evidence="12" id="KW-1185">Reference proteome</keyword>
<dbReference type="EMBL" id="AAXT01000002">
    <property type="protein sequence ID" value="EDO07180.1"/>
    <property type="molecule type" value="Genomic_DNA"/>
</dbReference>
<feature type="coiled-coil region" evidence="9">
    <location>
        <begin position="95"/>
        <end position="129"/>
    </location>
</feature>
<dbReference type="InterPro" id="IPR013805">
    <property type="entry name" value="GrpE_CC"/>
</dbReference>
<dbReference type="GO" id="GO:0042803">
    <property type="term" value="F:protein homodimerization activity"/>
    <property type="evidence" value="ECO:0007669"/>
    <property type="project" value="InterPro"/>
</dbReference>
<keyword evidence="9" id="KW-0175">Coiled coil</keyword>
<dbReference type="PROSITE" id="PS01071">
    <property type="entry name" value="GRPE"/>
    <property type="match status" value="1"/>
</dbReference>
<name>A7ARL1_BABBO</name>
<dbReference type="GO" id="GO:0051087">
    <property type="term" value="F:protein-folding chaperone binding"/>
    <property type="evidence" value="ECO:0007669"/>
    <property type="project" value="InterPro"/>
</dbReference>
<evidence type="ECO:0000256" key="7">
    <source>
        <dbReference type="RuleBase" id="RU000640"/>
    </source>
</evidence>
<sequence length="258" mass="29445">MIAHQSVFFNRIALSAFRGAFKCVRSRVLYSTIRPLHCNSAYSHFKSRSPVESNLPQRLYFSSDATEAKKDADGENVEELDAQVDPEEKTAEDDSVDLTEKVTELEGKLAELTNTLKELQLKYRISLDNCEQIERISANKLQNAKLYAITQFAKDMLDVADAFELAFKALGSQHNVDLDSKFIEGIKMTESQLHKTFEKYGIKRFESLNQMFNPEVHEAMYEIQDDSVEKNTILQVVFNGYTIKDRILRAAKVGVSRK</sequence>
<dbReference type="GO" id="GO:0051082">
    <property type="term" value="F:unfolded protein binding"/>
    <property type="evidence" value="ECO:0007669"/>
    <property type="project" value="TreeGrafter"/>
</dbReference>
<keyword evidence="4" id="KW-0963">Cytoplasm</keyword>
<organism evidence="11 12">
    <name type="scientific">Babesia bovis</name>
    <dbReference type="NCBI Taxonomy" id="5865"/>
    <lineage>
        <taxon>Eukaryota</taxon>
        <taxon>Sar</taxon>
        <taxon>Alveolata</taxon>
        <taxon>Apicomplexa</taxon>
        <taxon>Aconoidasida</taxon>
        <taxon>Piroplasmida</taxon>
        <taxon>Babesiidae</taxon>
        <taxon>Babesia</taxon>
    </lineage>
</organism>
<evidence type="ECO:0000313" key="11">
    <source>
        <dbReference type="EMBL" id="EDO07180.1"/>
    </source>
</evidence>
<dbReference type="STRING" id="5865.A7ARL1"/>
<evidence type="ECO:0000256" key="3">
    <source>
        <dbReference type="ARBA" id="ARBA00011738"/>
    </source>
</evidence>
<evidence type="ECO:0000313" key="12">
    <source>
        <dbReference type="Proteomes" id="UP000002173"/>
    </source>
</evidence>
<comment type="caution">
    <text evidence="11">The sequence shown here is derived from an EMBL/GenBank/DDBJ whole genome shotgun (WGS) entry which is preliminary data.</text>
</comment>
<comment type="similarity">
    <text evidence="2 8">Belongs to the GrpE family.</text>
</comment>
<gene>
    <name evidence="11" type="ORF">BBOV_IV008260</name>
</gene>
<dbReference type="eggNOG" id="KOG3003">
    <property type="taxonomic scope" value="Eukaryota"/>
</dbReference>
<dbReference type="HAMAP" id="MF_01151">
    <property type="entry name" value="GrpE"/>
    <property type="match status" value="1"/>
</dbReference>
<evidence type="ECO:0000256" key="1">
    <source>
        <dbReference type="ARBA" id="ARBA00004496"/>
    </source>
</evidence>
<keyword evidence="7" id="KW-0496">Mitochondrion</keyword>
<evidence type="ECO:0000256" key="2">
    <source>
        <dbReference type="ARBA" id="ARBA00009054"/>
    </source>
</evidence>
<keyword evidence="5" id="KW-0346">Stress response</keyword>
<dbReference type="Pfam" id="PF01025">
    <property type="entry name" value="GrpE"/>
    <property type="match status" value="1"/>
</dbReference>
<dbReference type="Proteomes" id="UP000002173">
    <property type="component" value="Unassembled WGS sequence"/>
</dbReference>
<dbReference type="GO" id="GO:0000774">
    <property type="term" value="F:adenyl-nucleotide exchange factor activity"/>
    <property type="evidence" value="ECO:0007669"/>
    <property type="project" value="InterPro"/>
</dbReference>
<evidence type="ECO:0000256" key="5">
    <source>
        <dbReference type="ARBA" id="ARBA00023016"/>
    </source>
</evidence>
<comment type="subcellular location">
    <subcellularLocation>
        <location evidence="1">Cytoplasm</location>
    </subcellularLocation>
    <subcellularLocation>
        <location evidence="7">Mitochondrion matrix</location>
    </subcellularLocation>
</comment>
<dbReference type="SUPFAM" id="SSF51064">
    <property type="entry name" value="Head domain of nucleotide exchange factor GrpE"/>
    <property type="match status" value="1"/>
</dbReference>
<dbReference type="InterPro" id="IPR009012">
    <property type="entry name" value="GrpE_head"/>
</dbReference>
<comment type="subunit">
    <text evidence="3">Homodimer.</text>
</comment>
<accession>A7ARL1</accession>
<dbReference type="Gene3D" id="3.90.20.20">
    <property type="match status" value="1"/>
</dbReference>